<comment type="caution">
    <text evidence="2">The sequence shown here is derived from an EMBL/GenBank/DDBJ whole genome shotgun (WGS) entry which is preliminary data.</text>
</comment>
<sequence length="182" mass="20028">MNDIAKTVATTLSLAVTDGMSRAVSHTLGPVLLTKDPRDGKTSLENLYYQTGGLRDKPQTLNMSAFNEQQRMKIEWEVHRYGWGYGLRGTTVIFGVAVLLFHLVLVVAFGIYVAVFWLRGGRWTSRAWGVASEFLALAPVSPPHGDNARTVRNIADGEAGTTMLAVPVKVRETEERQAVLVI</sequence>
<accession>A0A428PB05</accession>
<dbReference type="AlphaFoldDB" id="A0A428PB05"/>
<protein>
    <submittedName>
        <fullName evidence="2">Uncharacterized protein</fullName>
    </submittedName>
</protein>
<keyword evidence="1" id="KW-0812">Transmembrane</keyword>
<evidence type="ECO:0000256" key="1">
    <source>
        <dbReference type="SAM" id="Phobius"/>
    </source>
</evidence>
<proteinExistence type="predicted"/>
<dbReference type="STRING" id="1325734.A0A428PB05"/>
<evidence type="ECO:0000313" key="3">
    <source>
        <dbReference type="Proteomes" id="UP000288168"/>
    </source>
</evidence>
<dbReference type="OrthoDB" id="5342924at2759"/>
<dbReference type="Proteomes" id="UP000288168">
    <property type="component" value="Unassembled WGS sequence"/>
</dbReference>
<keyword evidence="1" id="KW-1133">Transmembrane helix</keyword>
<keyword evidence="1" id="KW-0472">Membrane</keyword>
<reference evidence="2 3" key="1">
    <citation type="submission" date="2017-06" db="EMBL/GenBank/DDBJ databases">
        <title>Comparative genomic analysis of Ambrosia Fusariam Clade fungi.</title>
        <authorList>
            <person name="Stajich J.E."/>
            <person name="Carrillo J."/>
            <person name="Kijimoto T."/>
            <person name="Eskalen A."/>
            <person name="O'Donnell K."/>
            <person name="Kasson M."/>
        </authorList>
    </citation>
    <scope>NUCLEOTIDE SEQUENCE [LARGE SCALE GENOMIC DNA]</scope>
    <source>
        <strain evidence="2 3">NRRL62584</strain>
    </source>
</reference>
<name>A0A428PB05_9HYPO</name>
<dbReference type="EMBL" id="NKCI01000167">
    <property type="protein sequence ID" value="RSL50183.1"/>
    <property type="molecule type" value="Genomic_DNA"/>
</dbReference>
<gene>
    <name evidence="2" type="ORF">CEP54_012037</name>
</gene>
<organism evidence="2 3">
    <name type="scientific">Fusarium duplospermum</name>
    <dbReference type="NCBI Taxonomy" id="1325734"/>
    <lineage>
        <taxon>Eukaryota</taxon>
        <taxon>Fungi</taxon>
        <taxon>Dikarya</taxon>
        <taxon>Ascomycota</taxon>
        <taxon>Pezizomycotina</taxon>
        <taxon>Sordariomycetes</taxon>
        <taxon>Hypocreomycetidae</taxon>
        <taxon>Hypocreales</taxon>
        <taxon>Nectriaceae</taxon>
        <taxon>Fusarium</taxon>
        <taxon>Fusarium solani species complex</taxon>
    </lineage>
</organism>
<evidence type="ECO:0000313" key="2">
    <source>
        <dbReference type="EMBL" id="RSL50183.1"/>
    </source>
</evidence>
<keyword evidence="3" id="KW-1185">Reference proteome</keyword>
<feature type="transmembrane region" description="Helical" evidence="1">
    <location>
        <begin position="92"/>
        <end position="118"/>
    </location>
</feature>